<keyword evidence="3" id="KW-1185">Reference proteome</keyword>
<gene>
    <name evidence="2" type="ORF">ZOSMA_65G00520</name>
</gene>
<keyword evidence="1" id="KW-0472">Membrane</keyword>
<evidence type="ECO:0000313" key="3">
    <source>
        <dbReference type="Proteomes" id="UP000036987"/>
    </source>
</evidence>
<proteinExistence type="predicted"/>
<organism evidence="2 3">
    <name type="scientific">Zostera marina</name>
    <name type="common">Eelgrass</name>
    <dbReference type="NCBI Taxonomy" id="29655"/>
    <lineage>
        <taxon>Eukaryota</taxon>
        <taxon>Viridiplantae</taxon>
        <taxon>Streptophyta</taxon>
        <taxon>Embryophyta</taxon>
        <taxon>Tracheophyta</taxon>
        <taxon>Spermatophyta</taxon>
        <taxon>Magnoliopsida</taxon>
        <taxon>Liliopsida</taxon>
        <taxon>Zosteraceae</taxon>
        <taxon>Zostera</taxon>
    </lineage>
</organism>
<dbReference type="PANTHER" id="PTHR34368:SF2">
    <property type="entry name" value="ALKALINE PHYTOCERAMIDASE (APHC)"/>
    <property type="match status" value="1"/>
</dbReference>
<feature type="transmembrane region" description="Helical" evidence="1">
    <location>
        <begin position="148"/>
        <end position="166"/>
    </location>
</feature>
<evidence type="ECO:0000313" key="2">
    <source>
        <dbReference type="EMBL" id="KMZ59720.1"/>
    </source>
</evidence>
<sequence>MTQSHSWDFGRWWRAKRVRCCCIATLIFFVLITITPKIHHSPSLHIFADMRNLIGVPNTLNVVTNFPFLIVGIVGLVISVCGNSFKIGKGEVWGWAFFYSGIAGLAFGSAYYHLDPGDDRVIWDQLPVLVSISSLSSVLVMERVDGQMGIACLFSLIIFSLISIQYGRDFDDLRLCMIVQFVPCLAIPAIILLFPPKYTHSSYWFLVTGLYLLARFEAIYDKKVYRVNHYVISGHSLEHLCLTAIPIFLSIMLCFRNIKIQRNC</sequence>
<evidence type="ECO:0000256" key="1">
    <source>
        <dbReference type="SAM" id="Phobius"/>
    </source>
</evidence>
<keyword evidence="1" id="KW-0812">Transmembrane</keyword>
<feature type="transmembrane region" description="Helical" evidence="1">
    <location>
        <begin position="59"/>
        <end position="80"/>
    </location>
</feature>
<dbReference type="EMBL" id="LFYR01001739">
    <property type="protein sequence ID" value="KMZ59720.1"/>
    <property type="molecule type" value="Genomic_DNA"/>
</dbReference>
<dbReference type="AlphaFoldDB" id="A0A0K9NUU6"/>
<feature type="transmembrane region" description="Helical" evidence="1">
    <location>
        <begin position="92"/>
        <end position="114"/>
    </location>
</feature>
<feature type="transmembrane region" description="Helical" evidence="1">
    <location>
        <begin position="178"/>
        <end position="195"/>
    </location>
</feature>
<keyword evidence="1" id="KW-1133">Transmembrane helix</keyword>
<feature type="transmembrane region" description="Helical" evidence="1">
    <location>
        <begin position="232"/>
        <end position="255"/>
    </location>
</feature>
<protein>
    <submittedName>
        <fullName evidence="2">Alkaline phytoceramidase (APHC)</fullName>
    </submittedName>
</protein>
<dbReference type="Proteomes" id="UP000036987">
    <property type="component" value="Unassembled WGS sequence"/>
</dbReference>
<dbReference type="OrthoDB" id="5562961at2759"/>
<comment type="caution">
    <text evidence="2">The sequence shown here is derived from an EMBL/GenBank/DDBJ whole genome shotgun (WGS) entry which is preliminary data.</text>
</comment>
<name>A0A0K9NUU6_ZOSMR</name>
<reference evidence="3" key="1">
    <citation type="journal article" date="2016" name="Nature">
        <title>The genome of the seagrass Zostera marina reveals angiosperm adaptation to the sea.</title>
        <authorList>
            <person name="Olsen J.L."/>
            <person name="Rouze P."/>
            <person name="Verhelst B."/>
            <person name="Lin Y.-C."/>
            <person name="Bayer T."/>
            <person name="Collen J."/>
            <person name="Dattolo E."/>
            <person name="De Paoli E."/>
            <person name="Dittami S."/>
            <person name="Maumus F."/>
            <person name="Michel G."/>
            <person name="Kersting A."/>
            <person name="Lauritano C."/>
            <person name="Lohaus R."/>
            <person name="Toepel M."/>
            <person name="Tonon T."/>
            <person name="Vanneste K."/>
            <person name="Amirebrahimi M."/>
            <person name="Brakel J."/>
            <person name="Bostroem C."/>
            <person name="Chovatia M."/>
            <person name="Grimwood J."/>
            <person name="Jenkins J.W."/>
            <person name="Jueterbock A."/>
            <person name="Mraz A."/>
            <person name="Stam W.T."/>
            <person name="Tice H."/>
            <person name="Bornberg-Bauer E."/>
            <person name="Green P.J."/>
            <person name="Pearson G.A."/>
            <person name="Procaccini G."/>
            <person name="Duarte C.M."/>
            <person name="Schmutz J."/>
            <person name="Reusch T.B.H."/>
            <person name="Van de Peer Y."/>
        </authorList>
    </citation>
    <scope>NUCLEOTIDE SEQUENCE [LARGE SCALE GENOMIC DNA]</scope>
    <source>
        <strain evidence="3">cv. Finnish</strain>
    </source>
</reference>
<feature type="transmembrane region" description="Helical" evidence="1">
    <location>
        <begin position="20"/>
        <end position="39"/>
    </location>
</feature>
<accession>A0A0K9NUU6</accession>
<dbReference type="OMA" id="IYHANRY"/>
<dbReference type="PANTHER" id="PTHR34368">
    <property type="entry name" value="OS01G0962200 PROTEIN"/>
    <property type="match status" value="1"/>
</dbReference>